<proteinExistence type="predicted"/>
<evidence type="ECO:0000256" key="1">
    <source>
        <dbReference type="SAM" id="Phobius"/>
    </source>
</evidence>
<keyword evidence="1" id="KW-0472">Membrane</keyword>
<evidence type="ECO:0000313" key="3">
    <source>
        <dbReference type="Proteomes" id="UP000606193"/>
    </source>
</evidence>
<dbReference type="EMBL" id="JACRSX010000022">
    <property type="protein sequence ID" value="MBC8563461.1"/>
    <property type="molecule type" value="Genomic_DNA"/>
</dbReference>
<dbReference type="Proteomes" id="UP000606193">
    <property type="component" value="Unassembled WGS sequence"/>
</dbReference>
<organism evidence="2 3">
    <name type="scientific">Jutongia huaianensis</name>
    <dbReference type="NCBI Taxonomy" id="2763668"/>
    <lineage>
        <taxon>Bacteria</taxon>
        <taxon>Bacillati</taxon>
        <taxon>Bacillota</taxon>
        <taxon>Clostridia</taxon>
        <taxon>Lachnospirales</taxon>
        <taxon>Lachnospiraceae</taxon>
        <taxon>Jutongia</taxon>
    </lineage>
</organism>
<keyword evidence="3" id="KW-1185">Reference proteome</keyword>
<accession>A0ABR7N4C4</accession>
<evidence type="ECO:0000313" key="2">
    <source>
        <dbReference type="EMBL" id="MBC8563461.1"/>
    </source>
</evidence>
<protein>
    <submittedName>
        <fullName evidence="2">Uncharacterized protein</fullName>
    </submittedName>
</protein>
<sequence length="72" mass="7805">MTLFIIGILILAVKLFFFAIKMAWGLTKVVAFVVFLPVILIGMLLAGLLSAAFPLLVVALVVAFIVSGWKRV</sequence>
<feature type="transmembrane region" description="Helical" evidence="1">
    <location>
        <begin position="35"/>
        <end position="66"/>
    </location>
</feature>
<comment type="caution">
    <text evidence="2">The sequence shown here is derived from an EMBL/GenBank/DDBJ whole genome shotgun (WGS) entry which is preliminary data.</text>
</comment>
<keyword evidence="1" id="KW-1133">Transmembrane helix</keyword>
<name>A0ABR7N4C4_9FIRM</name>
<reference evidence="2 3" key="1">
    <citation type="submission" date="2020-08" db="EMBL/GenBank/DDBJ databases">
        <title>Genome public.</title>
        <authorList>
            <person name="Liu C."/>
            <person name="Sun Q."/>
        </authorList>
    </citation>
    <scope>NUCLEOTIDE SEQUENCE [LARGE SCALE GENOMIC DNA]</scope>
    <source>
        <strain evidence="2 3">NSJ-37</strain>
    </source>
</reference>
<keyword evidence="1" id="KW-0812">Transmembrane</keyword>
<gene>
    <name evidence="2" type="ORF">H8704_12655</name>
</gene>